<reference evidence="1 2" key="1">
    <citation type="submission" date="2018-06" db="EMBL/GenBank/DDBJ databases">
        <title>Genomic Encyclopedia of Archaeal and Bacterial Type Strains, Phase II (KMG-II): from individual species to whole genera.</title>
        <authorList>
            <person name="Goeker M."/>
        </authorList>
    </citation>
    <scope>NUCLEOTIDE SEQUENCE [LARGE SCALE GENOMIC DNA]</scope>
    <source>
        <strain evidence="1 2">DSM 23446</strain>
    </source>
</reference>
<evidence type="ECO:0000313" key="1">
    <source>
        <dbReference type="EMBL" id="RAI90045.1"/>
    </source>
</evidence>
<dbReference type="OrthoDB" id="818396at2"/>
<keyword evidence="2" id="KW-1185">Reference proteome</keyword>
<gene>
    <name evidence="1" type="ORF">LV83_02048</name>
</gene>
<sequence>MIKRLFHIFKILFFCAFFSCGQTSPEEVGSSLIKIKSTASVKDLKLKSARLVSFSDNSFSPIGSLFKVISIEERIVVVDKIKGNAVLIFDDRGRYLSHIYRIGDGPGEYKNLENIYYDEKEKLLILIPMDYRKKYFFDLNGNFIREERYNENIYYSDLLPSDDIEILVNNGSLNLGDGFQVFENNQLITSAIPYVNYLDNTPLEGRNLISQINEDNFNFTVGNRDTIFRYNTKSREISTDYIFDFESPISKIDYGNHPSPLEYFVESQMFIGIFDIFQNDNFLSFTTFKYPRIKGRLLSKSTNKLYDTEEFIRQEVGDLGFEGILGMGHNGEFIAVLKAGEDGNWDFSNNKSLADAALQMGELESEEFLLLFFEIDE</sequence>
<comment type="caution">
    <text evidence="1">The sequence shown here is derived from an EMBL/GenBank/DDBJ whole genome shotgun (WGS) entry which is preliminary data.</text>
</comment>
<dbReference type="Proteomes" id="UP000249610">
    <property type="component" value="Unassembled WGS sequence"/>
</dbReference>
<protein>
    <submittedName>
        <fullName evidence="1">6-bladed beta-propeller protein</fullName>
    </submittedName>
</protein>
<dbReference type="AlphaFoldDB" id="A0A327PCX4"/>
<dbReference type="Pfam" id="PF17170">
    <property type="entry name" value="DUF5128"/>
    <property type="match status" value="1"/>
</dbReference>
<organism evidence="1 2">
    <name type="scientific">Algoriphagus yeomjeoni</name>
    <dbReference type="NCBI Taxonomy" id="291403"/>
    <lineage>
        <taxon>Bacteria</taxon>
        <taxon>Pseudomonadati</taxon>
        <taxon>Bacteroidota</taxon>
        <taxon>Cytophagia</taxon>
        <taxon>Cytophagales</taxon>
        <taxon>Cyclobacteriaceae</taxon>
        <taxon>Algoriphagus</taxon>
    </lineage>
</organism>
<name>A0A327PCX4_9BACT</name>
<accession>A0A327PCX4</accession>
<proteinExistence type="predicted"/>
<evidence type="ECO:0000313" key="2">
    <source>
        <dbReference type="Proteomes" id="UP000249610"/>
    </source>
</evidence>
<dbReference type="EMBL" id="QLLK01000005">
    <property type="protein sequence ID" value="RAI90045.1"/>
    <property type="molecule type" value="Genomic_DNA"/>
</dbReference>
<dbReference type="RefSeq" id="WP_111611423.1">
    <property type="nucleotide sequence ID" value="NZ_QLLK01000005.1"/>
</dbReference>